<protein>
    <recommendedName>
        <fullName evidence="6">NFX1-type zinc finger-containing protein 1</fullName>
    </recommendedName>
</protein>
<dbReference type="AlphaFoldDB" id="A0AAV0X5P5"/>
<evidence type="ECO:0000259" key="3">
    <source>
        <dbReference type="Pfam" id="PF25396"/>
    </source>
</evidence>
<keyword evidence="5" id="KW-1185">Reference proteome</keyword>
<dbReference type="InterPro" id="IPR047187">
    <property type="entry name" value="SF1_C_Upf1"/>
</dbReference>
<dbReference type="EMBL" id="CARXXK010000003">
    <property type="protein sequence ID" value="CAI6363560.1"/>
    <property type="molecule type" value="Genomic_DNA"/>
</dbReference>
<dbReference type="Pfam" id="PF13086">
    <property type="entry name" value="AAA_11"/>
    <property type="match status" value="1"/>
</dbReference>
<proteinExistence type="predicted"/>
<dbReference type="InterPro" id="IPR045055">
    <property type="entry name" value="DNA2/NAM7-like"/>
</dbReference>
<dbReference type="Gene3D" id="3.40.50.300">
    <property type="entry name" value="P-loop containing nucleotide triphosphate hydrolases"/>
    <property type="match status" value="3"/>
</dbReference>
<comment type="caution">
    <text evidence="4">The sequence shown here is derived from an EMBL/GenBank/DDBJ whole genome shotgun (WGS) entry which is preliminary data.</text>
</comment>
<evidence type="ECO:0008006" key="6">
    <source>
        <dbReference type="Google" id="ProtNLM"/>
    </source>
</evidence>
<dbReference type="GO" id="GO:0031048">
    <property type="term" value="P:regulatory ncRNA-mediated heterochromatin formation"/>
    <property type="evidence" value="ECO:0007669"/>
    <property type="project" value="TreeGrafter"/>
</dbReference>
<sequence>MTKKKNQDYTLEYKWLENDLSKSSMLKSVSHVDMDDYRLIPLYPTLEDITDGPPSLCANQVNRPYASCDEYLNNFFRLMREDFVSVIRDTLKTYKQGLDTQTMWYYANVKIETKRNSSVTMFFRFDTPIHAKAFNYENSKRFKNGALLLLSKDKFTTFSLGIITDTFRLNKGIVGVDVVDFEEVNKWISIDLLEPQVFYEPYRYVLGVFQDLCETNFPMKNYIIHGIKEISYPSYLVGNSIYTINGITFDILQNDQWPSAEILNMDINQYEAFKGALTKEFVMIQGPPGTGKTYIGLEIVKIIIENMYDTNKIKHPIMVVCMTNHALDQFLEGIWKITRNISRFGRGTKSDILVNYIPNMSVARKDECANIYVDAKRNVKTSIQKENEHLFNIKEVDRNEGVVDLSLLIQVLEESGFNTWFQDSYDLLAWLLHDISAVNGINPIDFIKKDKLLATQLSKSNKNEANKKVYFITLKSIKLYCTQIQCQLNGMSHNQKDDKVPKKQDLEHALKIMKTVEDYIVKHLKLYKSRSENYKNQNNRDLLEKRDRWLLYYNWVRLYLTKEYNSIKNMKDTTRQCRRDMNKFKSIGFLKPVQNKYVIGMTTTAAAKNRYLLKNLKCPIVIIEEAAEVLEPHIVASLSEYCEHVILIGDHKQLRPQTANHNIGKKYRLDISLFERMVNNKIPSYVLAEQHRMRPEIAGLVAPTIYPYLRNHVSVMERPHVKGVGMDIFCMTHNVHEEKNNELSSFVNSVEANYLVALADYLLKQGYYPEDITIMAMYNAQVVYISNLINSPPFEHLENIRVSSVDAYQGEENEIVLLSLVRSNNNNSIGFLKTNNRVCVALSRARLGFYMAGDLKLLARASKLWNSIKTYLCSLNALGPKLLLKCQIHNKVIGSASSGLDFEKLTGCQLKCNVKLSCGHLCKELCHIEDRGHLMVKCSNVCNRKCPRDHQCRKMCHEECLCQELINEITNCGHIVQGKCSDIEYMKCDIKVKKILNCGHTLEKKCYEQFNCIEVCNKSNSNCLFRHLCKKPCGVNCGLCTYPIPIIMKCGHISELSCSQQPDTVECSECKEGNQIPPMSTEKKL</sequence>
<dbReference type="CDD" id="cd06008">
    <property type="entry name" value="NF-X1-zinc-finger"/>
    <property type="match status" value="1"/>
</dbReference>
<name>A0AAV0X5P5_9HEMI</name>
<dbReference type="GO" id="GO:0004386">
    <property type="term" value="F:helicase activity"/>
    <property type="evidence" value="ECO:0007669"/>
    <property type="project" value="InterPro"/>
</dbReference>
<dbReference type="Pfam" id="PF13087">
    <property type="entry name" value="AAA_12"/>
    <property type="match status" value="1"/>
</dbReference>
<dbReference type="CDD" id="cd18808">
    <property type="entry name" value="SF1_C_Upf1"/>
    <property type="match status" value="1"/>
</dbReference>
<evidence type="ECO:0000259" key="2">
    <source>
        <dbReference type="Pfam" id="PF13087"/>
    </source>
</evidence>
<evidence type="ECO:0000313" key="4">
    <source>
        <dbReference type="EMBL" id="CAI6363560.1"/>
    </source>
</evidence>
<dbReference type="InterPro" id="IPR027417">
    <property type="entry name" value="P-loop_NTPase"/>
</dbReference>
<dbReference type="PANTHER" id="PTHR10887">
    <property type="entry name" value="DNA2/NAM7 HELICASE FAMILY"/>
    <property type="match status" value="1"/>
</dbReference>
<evidence type="ECO:0000313" key="5">
    <source>
        <dbReference type="Proteomes" id="UP001160148"/>
    </source>
</evidence>
<organism evidence="4 5">
    <name type="scientific">Macrosiphum euphorbiae</name>
    <name type="common">potato aphid</name>
    <dbReference type="NCBI Taxonomy" id="13131"/>
    <lineage>
        <taxon>Eukaryota</taxon>
        <taxon>Metazoa</taxon>
        <taxon>Ecdysozoa</taxon>
        <taxon>Arthropoda</taxon>
        <taxon>Hexapoda</taxon>
        <taxon>Insecta</taxon>
        <taxon>Pterygota</taxon>
        <taxon>Neoptera</taxon>
        <taxon>Paraneoptera</taxon>
        <taxon>Hemiptera</taxon>
        <taxon>Sternorrhyncha</taxon>
        <taxon>Aphidomorpha</taxon>
        <taxon>Aphidoidea</taxon>
        <taxon>Aphididae</taxon>
        <taxon>Macrosiphini</taxon>
        <taxon>Macrosiphum</taxon>
    </lineage>
</organism>
<dbReference type="InterPro" id="IPR041677">
    <property type="entry name" value="DNA2/NAM7_AAA_11"/>
</dbReference>
<dbReference type="Proteomes" id="UP001160148">
    <property type="component" value="Unassembled WGS sequence"/>
</dbReference>
<dbReference type="InterPro" id="IPR057373">
    <property type="entry name" value="ZNFX1"/>
</dbReference>
<gene>
    <name evidence="4" type="ORF">MEUPH1_LOCUS18489</name>
</gene>
<dbReference type="SUPFAM" id="SSF52540">
    <property type="entry name" value="P-loop containing nucleoside triphosphate hydrolases"/>
    <property type="match status" value="1"/>
</dbReference>
<dbReference type="InterPro" id="IPR041679">
    <property type="entry name" value="DNA2/NAM7-like_C"/>
</dbReference>
<reference evidence="4 5" key="1">
    <citation type="submission" date="2023-01" db="EMBL/GenBank/DDBJ databases">
        <authorList>
            <person name="Whitehead M."/>
        </authorList>
    </citation>
    <scope>NUCLEOTIDE SEQUENCE [LARGE SCALE GENOMIC DNA]</scope>
</reference>
<evidence type="ECO:0000259" key="1">
    <source>
        <dbReference type="Pfam" id="PF13086"/>
    </source>
</evidence>
<accession>A0AAV0X5P5</accession>
<feature type="domain" description="DNA2/NAM7 helicase helicase" evidence="1">
    <location>
        <begin position="266"/>
        <end position="657"/>
    </location>
</feature>
<dbReference type="GO" id="GO:0031380">
    <property type="term" value="C:nuclear RNA-directed RNA polymerase complex"/>
    <property type="evidence" value="ECO:0007669"/>
    <property type="project" value="TreeGrafter"/>
</dbReference>
<feature type="domain" description="ZNFX1" evidence="3">
    <location>
        <begin position="100"/>
        <end position="180"/>
    </location>
</feature>
<feature type="domain" description="DNA2/NAM7 helicase-like C-terminal" evidence="2">
    <location>
        <begin position="669"/>
        <end position="854"/>
    </location>
</feature>
<dbReference type="Pfam" id="PF25396">
    <property type="entry name" value="ZNFX1"/>
    <property type="match status" value="1"/>
</dbReference>
<dbReference type="PANTHER" id="PTHR10887:SF341">
    <property type="entry name" value="NFX1-TYPE ZINC FINGER-CONTAINING PROTEIN 1"/>
    <property type="match status" value="1"/>
</dbReference>